<dbReference type="OrthoDB" id="125363at2759"/>
<dbReference type="PANTHER" id="PTHR22625:SF44">
    <property type="entry name" value="PLEXIN-B"/>
    <property type="match status" value="1"/>
</dbReference>
<dbReference type="Pfam" id="PF20170">
    <property type="entry name" value="Plexin_RBD"/>
    <property type="match status" value="1"/>
</dbReference>
<keyword evidence="9" id="KW-1015">Disulfide bond</keyword>
<dbReference type="FunFam" id="2.60.40.10:FF:001973">
    <property type="entry name" value="Plexin A4, B"/>
    <property type="match status" value="1"/>
</dbReference>
<dbReference type="Gene3D" id="2.60.40.10">
    <property type="entry name" value="Immunoglobulins"/>
    <property type="match status" value="3"/>
</dbReference>
<dbReference type="SUPFAM" id="SSF81296">
    <property type="entry name" value="E set domains"/>
    <property type="match status" value="4"/>
</dbReference>
<keyword evidence="7" id="KW-1133">Transmembrane helix</keyword>
<dbReference type="InterPro" id="IPR014756">
    <property type="entry name" value="Ig_E-set"/>
</dbReference>
<keyword evidence="5" id="KW-0732">Signal</keyword>
<dbReference type="GO" id="GO:0008360">
    <property type="term" value="P:regulation of cell shape"/>
    <property type="evidence" value="ECO:0007669"/>
    <property type="project" value="TreeGrafter"/>
</dbReference>
<evidence type="ECO:0000256" key="3">
    <source>
        <dbReference type="ARBA" id="ARBA00022475"/>
    </source>
</evidence>
<comment type="subcellular location">
    <subcellularLocation>
        <location evidence="1">Cell membrane</location>
        <topology evidence="1">Single-pass type I membrane protein</topology>
    </subcellularLocation>
</comment>
<evidence type="ECO:0000256" key="8">
    <source>
        <dbReference type="ARBA" id="ARBA00023136"/>
    </source>
</evidence>
<dbReference type="InterPro" id="IPR002909">
    <property type="entry name" value="IPT_dom"/>
</dbReference>
<dbReference type="FunFam" id="1.10.506.10:FF:000027">
    <property type="entry name" value="Plexin A, isoform B"/>
    <property type="match status" value="1"/>
</dbReference>
<keyword evidence="10" id="KW-0675">Receptor</keyword>
<dbReference type="InterPro" id="IPR013548">
    <property type="entry name" value="Plexin_cytoplasmic_RasGAP_dom"/>
</dbReference>
<dbReference type="Gene3D" id="3.10.20.90">
    <property type="entry name" value="Phosphatidylinositol 3-kinase Catalytic Subunit, Chain A, domain 1"/>
    <property type="match status" value="1"/>
</dbReference>
<dbReference type="SMART" id="SM00429">
    <property type="entry name" value="IPT"/>
    <property type="match status" value="4"/>
</dbReference>
<dbReference type="GO" id="GO:0030334">
    <property type="term" value="P:regulation of cell migration"/>
    <property type="evidence" value="ECO:0007669"/>
    <property type="project" value="TreeGrafter"/>
</dbReference>
<dbReference type="CDD" id="cd12205">
    <property type="entry name" value="RasGAP_plexin"/>
    <property type="match status" value="1"/>
</dbReference>
<gene>
    <name evidence="12" type="ORF">CTOB1V02_LOCUS2136</name>
</gene>
<accession>A0A7R8ZLX0</accession>
<evidence type="ECO:0000256" key="6">
    <source>
        <dbReference type="ARBA" id="ARBA00022737"/>
    </source>
</evidence>
<reference evidence="12" key="1">
    <citation type="submission" date="2020-11" db="EMBL/GenBank/DDBJ databases">
        <authorList>
            <person name="Tran Van P."/>
        </authorList>
    </citation>
    <scope>NUCLEOTIDE SEQUENCE</scope>
</reference>
<protein>
    <submittedName>
        <fullName evidence="12">Uncharacterized protein</fullName>
    </submittedName>
</protein>
<dbReference type="GO" id="GO:0097374">
    <property type="term" value="P:sensory neuron axon guidance"/>
    <property type="evidence" value="ECO:0007669"/>
    <property type="project" value="TreeGrafter"/>
</dbReference>
<dbReference type="InterPro" id="IPR008936">
    <property type="entry name" value="Rho_GTPase_activation_prot"/>
</dbReference>
<dbReference type="GO" id="GO:0017154">
    <property type="term" value="F:semaphorin receptor activity"/>
    <property type="evidence" value="ECO:0007669"/>
    <property type="project" value="InterPro"/>
</dbReference>
<dbReference type="InterPro" id="IPR013783">
    <property type="entry name" value="Ig-like_fold"/>
</dbReference>
<dbReference type="InterPro" id="IPR041362">
    <property type="entry name" value="TIG2_plexin"/>
</dbReference>
<keyword evidence="11" id="KW-0325">Glycoprotein</keyword>
<dbReference type="GO" id="GO:0007162">
    <property type="term" value="P:negative regulation of cell adhesion"/>
    <property type="evidence" value="ECO:0007669"/>
    <property type="project" value="TreeGrafter"/>
</dbReference>
<dbReference type="Pfam" id="PF01833">
    <property type="entry name" value="TIG"/>
    <property type="match status" value="3"/>
</dbReference>
<evidence type="ECO:0000256" key="1">
    <source>
        <dbReference type="ARBA" id="ARBA00004251"/>
    </source>
</evidence>
<evidence type="ECO:0000256" key="4">
    <source>
        <dbReference type="ARBA" id="ARBA00022692"/>
    </source>
</evidence>
<evidence type="ECO:0000256" key="10">
    <source>
        <dbReference type="ARBA" id="ARBA00023170"/>
    </source>
</evidence>
<dbReference type="PANTHER" id="PTHR22625">
    <property type="entry name" value="PLEXIN"/>
    <property type="match status" value="1"/>
</dbReference>
<evidence type="ECO:0000256" key="5">
    <source>
        <dbReference type="ARBA" id="ARBA00022729"/>
    </source>
</evidence>
<dbReference type="InterPro" id="IPR031148">
    <property type="entry name" value="Plexin"/>
</dbReference>
<dbReference type="SUPFAM" id="SSF48350">
    <property type="entry name" value="GTPase activation domain, GAP"/>
    <property type="match status" value="1"/>
</dbReference>
<dbReference type="GO" id="GO:0005886">
    <property type="term" value="C:plasma membrane"/>
    <property type="evidence" value="ECO:0007669"/>
    <property type="project" value="UniProtKB-SubCell"/>
</dbReference>
<dbReference type="Pfam" id="PF08337">
    <property type="entry name" value="Plexin_cytopl"/>
    <property type="match status" value="1"/>
</dbReference>
<dbReference type="Gene3D" id="1.10.506.10">
    <property type="entry name" value="GTPase Activation - p120gap, domain 1"/>
    <property type="match status" value="2"/>
</dbReference>
<organism evidence="12">
    <name type="scientific">Cyprideis torosa</name>
    <dbReference type="NCBI Taxonomy" id="163714"/>
    <lineage>
        <taxon>Eukaryota</taxon>
        <taxon>Metazoa</taxon>
        <taxon>Ecdysozoa</taxon>
        <taxon>Arthropoda</taxon>
        <taxon>Crustacea</taxon>
        <taxon>Oligostraca</taxon>
        <taxon>Ostracoda</taxon>
        <taxon>Podocopa</taxon>
        <taxon>Podocopida</taxon>
        <taxon>Cytherocopina</taxon>
        <taxon>Cytheroidea</taxon>
        <taxon>Cytherideidae</taxon>
        <taxon>Cyprideis</taxon>
    </lineage>
</organism>
<evidence type="ECO:0000256" key="9">
    <source>
        <dbReference type="ARBA" id="ARBA00023157"/>
    </source>
</evidence>
<dbReference type="GO" id="GO:0002116">
    <property type="term" value="C:semaphorin receptor complex"/>
    <property type="evidence" value="ECO:0007669"/>
    <property type="project" value="TreeGrafter"/>
</dbReference>
<dbReference type="CDD" id="cd01180">
    <property type="entry name" value="IPT_plexin_repeat1"/>
    <property type="match status" value="1"/>
</dbReference>
<keyword evidence="3" id="KW-1003">Cell membrane</keyword>
<keyword evidence="8" id="KW-0472">Membrane</keyword>
<dbReference type="InterPro" id="IPR046800">
    <property type="entry name" value="Plexin_RBD"/>
</dbReference>
<dbReference type="Pfam" id="PF18020">
    <property type="entry name" value="TIG_2"/>
    <property type="match status" value="1"/>
</dbReference>
<comment type="similarity">
    <text evidence="2">Belongs to the plexin family.</text>
</comment>
<dbReference type="CDD" id="cd00603">
    <property type="entry name" value="IPT_PCSR"/>
    <property type="match status" value="1"/>
</dbReference>
<keyword evidence="6" id="KW-0677">Repeat</keyword>
<dbReference type="EMBL" id="OB660321">
    <property type="protein sequence ID" value="CAD7224166.1"/>
    <property type="molecule type" value="Genomic_DNA"/>
</dbReference>
<evidence type="ECO:0000256" key="2">
    <source>
        <dbReference type="ARBA" id="ARBA00010297"/>
    </source>
</evidence>
<name>A0A7R8ZLX0_9CRUS</name>
<evidence type="ECO:0000313" key="12">
    <source>
        <dbReference type="EMBL" id="CAD7224166.1"/>
    </source>
</evidence>
<dbReference type="GO" id="GO:0050772">
    <property type="term" value="P:positive regulation of axonogenesis"/>
    <property type="evidence" value="ECO:0007669"/>
    <property type="project" value="TreeGrafter"/>
</dbReference>
<evidence type="ECO:0000256" key="7">
    <source>
        <dbReference type="ARBA" id="ARBA00022989"/>
    </source>
</evidence>
<proteinExistence type="inferred from homology"/>
<dbReference type="GO" id="GO:0008045">
    <property type="term" value="P:motor neuron axon guidance"/>
    <property type="evidence" value="ECO:0007669"/>
    <property type="project" value="TreeGrafter"/>
</dbReference>
<evidence type="ECO:0000256" key="11">
    <source>
        <dbReference type="ARBA" id="ARBA00023180"/>
    </source>
</evidence>
<dbReference type="FunFam" id="2.60.40.10:FF:000203">
    <property type="entry name" value="Plexin B2"/>
    <property type="match status" value="1"/>
</dbReference>
<keyword evidence="4" id="KW-0812">Transmembrane</keyword>
<sequence length="1299" mass="146145">MSYDMRRLGQYRLLLVTPDEQWTDLSLTPSRLVSRGPDFCPRFLTNSNVNEILLPNGVSQEIVLEVDNLPVPQIKHTGFQCIIEIEGAKMMISARVERGRFVVCEQTKYSYQEPLGEYKARVTVVWNRDHMVDSLMITLYKCSILGSHRDHSDCSLCITQPPKYKCSWCGNACSYADSCSEKPSYECPKPRIDLIKPLSGPVEGGTLLSIEGSNLGFRRSDVEGRIRVGDIPCDVVDYDVSIRIVCRTGAASKELDATVTVGNRAGYTQSSVHFNYRNIELRAVYPPKGPMSGGTQLAISGSFLNIGTQVTAFLDELPCKVSLSQSSSGRIFCRTSGNLAGPRRIRRLMLRIDNATRILTGNPFNYTQDPAILEIRPLKSFAAGGRLITVHGSNLDSVQEPQMVVFSEESPEPLNKTFCSVMSSSYMECPSPSVDLERLMDLRSRRSSEPLVVRRRRSPGPYITTPIGLRLGFIMDNVRSVQDLEKHFHSLRSEMLYMEDPKFFTFPNTIKLYKGDTLVIEGENLNLAADEADVNVTVGTVSCNVTSLALSQLVCTPPEQQPYGTDELGVPSPNNLPLVVVRVGRQLRFPIGYLQYETVRAYGFPPEAVGGIAAGGAFLILVSVVILVVYRRKSTQAEREYKRIQIQMDTLESNVRSECKQAFAELQTDLTDLTADLESSGIPVLPHKAYVMKVFFPGVLDHPILADPKLLTLNTRNNHMTTAMFQFDQLLSNKYFLLNFIESLEAQKSFSIRDKVNVASLLMVILMNKMDYATDVLRSLLLRLIDQSVGSKHPQLMLRRTESVVEKMLTNWMALCLYDYMKDHAGGSLFLLFKAIKYQVEKGPVDAVTHDARYSLSEERLLREQTDFHSVIIHLVQDDPHYEKIPYHTYQSVTISQDDFEEKIQVRVLDCDTISQVKGKILDALYKNTAFTLRPSIHEVDLEWRCGQAGHVILQDEDRTTQVIGGWRRLNTLAHYGVKDSAVMTLVPRQTAAYATLNACATTKSCKNCNGSAYSFSRSMSPLFVMNGDLDSPMRDQRGLLNHVHQQHPQHQAFHLVKPVDDSNRNSSFPQQRKAVPEIFLTRLLSTKGTVQKYVDDFIQTILTVNPSFPPAVKWLFDLLDDAAKRHGIYDPEVVHAWKSNSLPLRFWVNFIKNPDFMFDINKTPTVDACLSVIAQTFMDACSTTEHRLGKDSPSSKLLFAKDIPRYKSRVSRFYSDVAGLPSISDATMTAQMQQLSTAHFGEFDVTAALRELYIYVEKYHPQVLDGLAGDPYCNQMHLSHKLQTIMCSLSLDHQTSSC</sequence>